<evidence type="ECO:0000256" key="1">
    <source>
        <dbReference type="ARBA" id="ARBA00022618"/>
    </source>
</evidence>
<feature type="compositionally biased region" description="Polar residues" evidence="6">
    <location>
        <begin position="50"/>
        <end position="62"/>
    </location>
</feature>
<keyword evidence="9" id="KW-1185">Reference proteome</keyword>
<evidence type="ECO:0000256" key="5">
    <source>
        <dbReference type="ARBA" id="ARBA00093465"/>
    </source>
</evidence>
<dbReference type="Gramene" id="rna-AYBTSS11_LOCUS23077">
    <property type="protein sequence ID" value="CAJ1971079.1"/>
    <property type="gene ID" value="gene-AYBTSS11_LOCUS23077"/>
</dbReference>
<feature type="compositionally biased region" description="Low complexity" evidence="6">
    <location>
        <begin position="76"/>
        <end position="85"/>
    </location>
</feature>
<keyword evidence="3" id="KW-0539">Nucleus</keyword>
<dbReference type="GO" id="GO:0051301">
    <property type="term" value="P:cell division"/>
    <property type="evidence" value="ECO:0007669"/>
    <property type="project" value="UniProtKB-KW"/>
</dbReference>
<feature type="compositionally biased region" description="Polar residues" evidence="6">
    <location>
        <begin position="86"/>
        <end position="95"/>
    </location>
</feature>
<proteinExistence type="inferred from homology"/>
<feature type="compositionally biased region" description="Polar residues" evidence="6">
    <location>
        <begin position="141"/>
        <end position="151"/>
    </location>
</feature>
<dbReference type="GO" id="GO:0005634">
    <property type="term" value="C:nucleus"/>
    <property type="evidence" value="ECO:0007669"/>
    <property type="project" value="UniProtKB-SubCell"/>
</dbReference>
<feature type="compositionally biased region" description="Polar residues" evidence="6">
    <location>
        <begin position="32"/>
        <end position="41"/>
    </location>
</feature>
<dbReference type="PANTHER" id="PTHR35740">
    <property type="entry name" value="OS12G0111700 PROTEIN"/>
    <property type="match status" value="1"/>
</dbReference>
<keyword evidence="2" id="KW-0498">Mitosis</keyword>
<feature type="compositionally biased region" description="Pro residues" evidence="6">
    <location>
        <begin position="66"/>
        <end position="75"/>
    </location>
</feature>
<evidence type="ECO:0000256" key="6">
    <source>
        <dbReference type="SAM" id="MobiDB-lite"/>
    </source>
</evidence>
<dbReference type="InterPro" id="IPR057337">
    <property type="entry name" value="Sororin_C"/>
</dbReference>
<sequence>MEANRRRVVHRRKPLSDITNNSPFVSPKPHKTNPSFSSHSSALGKRAAECSSTVAATTNLDNAPNPISPSPPVPSTPSLKTPSLPGDSTTPSSIQIVDAESSDDVETSEPVQAISVVYSRRRSSNKRQKDKGKAVAIPVSSTPNFKISGSREQNDEFEGVNPSKANALTFPRAKKQRTLSSEKDASKDQQLQEYIKKQNAYFKEIDEFDLEVESGEELD</sequence>
<gene>
    <name evidence="8" type="ORF">AYBTSS11_LOCUS23077</name>
</gene>
<feature type="region of interest" description="Disordered" evidence="6">
    <location>
        <begin position="170"/>
        <end position="189"/>
    </location>
</feature>
<evidence type="ECO:0000256" key="4">
    <source>
        <dbReference type="ARBA" id="ARBA00023306"/>
    </source>
</evidence>
<evidence type="ECO:0000256" key="3">
    <source>
        <dbReference type="ARBA" id="ARBA00023242"/>
    </source>
</evidence>
<feature type="domain" description="Sororin C-terminal region" evidence="7">
    <location>
        <begin position="190"/>
        <end position="213"/>
    </location>
</feature>
<dbReference type="EMBL" id="OY731405">
    <property type="protein sequence ID" value="CAJ1971079.1"/>
    <property type="molecule type" value="Genomic_DNA"/>
</dbReference>
<organism evidence="8 9">
    <name type="scientific">Sphenostylis stenocarpa</name>
    <dbReference type="NCBI Taxonomy" id="92480"/>
    <lineage>
        <taxon>Eukaryota</taxon>
        <taxon>Viridiplantae</taxon>
        <taxon>Streptophyta</taxon>
        <taxon>Embryophyta</taxon>
        <taxon>Tracheophyta</taxon>
        <taxon>Spermatophyta</taxon>
        <taxon>Magnoliopsida</taxon>
        <taxon>eudicotyledons</taxon>
        <taxon>Gunneridae</taxon>
        <taxon>Pentapetalae</taxon>
        <taxon>rosids</taxon>
        <taxon>fabids</taxon>
        <taxon>Fabales</taxon>
        <taxon>Fabaceae</taxon>
        <taxon>Papilionoideae</taxon>
        <taxon>50 kb inversion clade</taxon>
        <taxon>NPAAA clade</taxon>
        <taxon>indigoferoid/millettioid clade</taxon>
        <taxon>Phaseoleae</taxon>
        <taxon>Sphenostylis</taxon>
    </lineage>
</organism>
<reference evidence="8" key="1">
    <citation type="submission" date="2023-10" db="EMBL/GenBank/DDBJ databases">
        <authorList>
            <person name="Domelevo Entfellner J.-B."/>
        </authorList>
    </citation>
    <scope>NUCLEOTIDE SEQUENCE</scope>
</reference>
<feature type="compositionally biased region" description="Basic residues" evidence="6">
    <location>
        <begin position="1"/>
        <end position="13"/>
    </location>
</feature>
<evidence type="ECO:0000256" key="2">
    <source>
        <dbReference type="ARBA" id="ARBA00022776"/>
    </source>
</evidence>
<evidence type="ECO:0000313" key="9">
    <source>
        <dbReference type="Proteomes" id="UP001189624"/>
    </source>
</evidence>
<evidence type="ECO:0000313" key="8">
    <source>
        <dbReference type="EMBL" id="CAJ1971079.1"/>
    </source>
</evidence>
<dbReference type="Proteomes" id="UP001189624">
    <property type="component" value="Chromosome 8"/>
</dbReference>
<keyword evidence="4" id="KW-0131">Cell cycle</keyword>
<dbReference type="AlphaFoldDB" id="A0AA86VUB5"/>
<dbReference type="PANTHER" id="PTHR35740:SF1">
    <property type="entry name" value="OS12G0111700 PROTEIN"/>
    <property type="match status" value="1"/>
</dbReference>
<keyword evidence="1" id="KW-0132">Cell division</keyword>
<accession>A0AA86VUB5</accession>
<feature type="region of interest" description="Disordered" evidence="6">
    <location>
        <begin position="141"/>
        <end position="164"/>
    </location>
</feature>
<feature type="region of interest" description="Disordered" evidence="6">
    <location>
        <begin position="1"/>
        <end position="111"/>
    </location>
</feature>
<protein>
    <recommendedName>
        <fullName evidence="7">Sororin C-terminal region domain-containing protein</fullName>
    </recommendedName>
</protein>
<comment type="similarity">
    <text evidence="5">Belongs to the sororin family.</text>
</comment>
<evidence type="ECO:0000259" key="7">
    <source>
        <dbReference type="Pfam" id="PF25220"/>
    </source>
</evidence>
<name>A0AA86VUB5_9FABA</name>
<dbReference type="Pfam" id="PF25220">
    <property type="entry name" value="Sororin_C"/>
    <property type="match status" value="1"/>
</dbReference>